<comment type="caution">
    <text evidence="1">The sequence shown here is derived from an EMBL/GenBank/DDBJ whole genome shotgun (WGS) entry which is preliminary data.</text>
</comment>
<protein>
    <submittedName>
        <fullName evidence="1">Uncharacterized protein</fullName>
    </submittedName>
</protein>
<dbReference type="Proteomes" id="UP000015530">
    <property type="component" value="Unassembled WGS sequence"/>
</dbReference>
<organism evidence="1 2">
    <name type="scientific">Colletotrichum gloeosporioides (strain Cg-14)</name>
    <name type="common">Anthracnose fungus</name>
    <name type="synonym">Glomerella cingulata</name>
    <dbReference type="NCBI Taxonomy" id="1237896"/>
    <lineage>
        <taxon>Eukaryota</taxon>
        <taxon>Fungi</taxon>
        <taxon>Dikarya</taxon>
        <taxon>Ascomycota</taxon>
        <taxon>Pezizomycotina</taxon>
        <taxon>Sordariomycetes</taxon>
        <taxon>Hypocreomycetidae</taxon>
        <taxon>Glomerellales</taxon>
        <taxon>Glomerellaceae</taxon>
        <taxon>Colletotrichum</taxon>
        <taxon>Colletotrichum gloeosporioides species complex</taxon>
    </lineage>
</organism>
<gene>
    <name evidence="1" type="ORF">CGLO_14710</name>
</gene>
<evidence type="ECO:0000313" key="1">
    <source>
        <dbReference type="EMBL" id="EQB46254.1"/>
    </source>
</evidence>
<dbReference type="AlphaFoldDB" id="T0K3C2"/>
<accession>T0K3C2</accession>
<sequence>MWHLSTVVKAFIQHPQYAEHLQQMHVKPFKRLNPSIEDFSQE</sequence>
<dbReference type="EMBL" id="AMYD01003482">
    <property type="protein sequence ID" value="EQB46254.1"/>
    <property type="molecule type" value="Genomic_DNA"/>
</dbReference>
<dbReference type="HOGENOM" id="CLU_3260498_0_0_1"/>
<reference evidence="2" key="1">
    <citation type="journal article" date="2013" name="Mol. Plant Microbe Interact.">
        <title>Global aspects of pacC regulation of pathogenicity genes in Colletotrichum gloeosporioides as revealed by transcriptome analysis.</title>
        <authorList>
            <person name="Alkan N."/>
            <person name="Meng X."/>
            <person name="Friedlander G."/>
            <person name="Reuveni E."/>
            <person name="Sukno S."/>
            <person name="Sherman A."/>
            <person name="Thon M."/>
            <person name="Fluhr R."/>
            <person name="Prusky D."/>
        </authorList>
    </citation>
    <scope>NUCLEOTIDE SEQUENCE [LARGE SCALE GENOMIC DNA]</scope>
    <source>
        <strain evidence="2">Cg-14</strain>
    </source>
</reference>
<name>T0K3C2_COLGC</name>
<evidence type="ECO:0000313" key="2">
    <source>
        <dbReference type="Proteomes" id="UP000015530"/>
    </source>
</evidence>
<proteinExistence type="predicted"/>